<organism evidence="1 2">
    <name type="scientific">Adineta ricciae</name>
    <name type="common">Rotifer</name>
    <dbReference type="NCBI Taxonomy" id="249248"/>
    <lineage>
        <taxon>Eukaryota</taxon>
        <taxon>Metazoa</taxon>
        <taxon>Spiralia</taxon>
        <taxon>Gnathifera</taxon>
        <taxon>Rotifera</taxon>
        <taxon>Eurotatoria</taxon>
        <taxon>Bdelloidea</taxon>
        <taxon>Adinetida</taxon>
        <taxon>Adinetidae</taxon>
        <taxon>Adineta</taxon>
    </lineage>
</organism>
<dbReference type="AlphaFoldDB" id="A0A816HM27"/>
<evidence type="ECO:0000313" key="1">
    <source>
        <dbReference type="EMBL" id="CAF1689096.1"/>
    </source>
</evidence>
<evidence type="ECO:0000313" key="2">
    <source>
        <dbReference type="Proteomes" id="UP000663828"/>
    </source>
</evidence>
<accession>A0A816HM27</accession>
<gene>
    <name evidence="1" type="ORF">XAT740_LOCUS63149</name>
</gene>
<name>A0A816HM27_ADIRI</name>
<sequence>MVMLKTSVTAPLETIYEESGSFVASTGNSQNQVLTNETINGLISARSIPPVNFHRQRACDNVVKPPIE</sequence>
<dbReference type="Proteomes" id="UP000663828">
    <property type="component" value="Unassembled WGS sequence"/>
</dbReference>
<proteinExistence type="predicted"/>
<comment type="caution">
    <text evidence="1">The sequence shown here is derived from an EMBL/GenBank/DDBJ whole genome shotgun (WGS) entry which is preliminary data.</text>
</comment>
<reference evidence="1" key="1">
    <citation type="submission" date="2021-02" db="EMBL/GenBank/DDBJ databases">
        <authorList>
            <person name="Nowell W R."/>
        </authorList>
    </citation>
    <scope>NUCLEOTIDE SEQUENCE</scope>
</reference>
<feature type="non-terminal residue" evidence="1">
    <location>
        <position position="68"/>
    </location>
</feature>
<keyword evidence="2" id="KW-1185">Reference proteome</keyword>
<dbReference type="EMBL" id="CAJNOR010018927">
    <property type="protein sequence ID" value="CAF1689096.1"/>
    <property type="molecule type" value="Genomic_DNA"/>
</dbReference>
<protein>
    <submittedName>
        <fullName evidence="1">Uncharacterized protein</fullName>
    </submittedName>
</protein>